<gene>
    <name evidence="1" type="ORF">AVEN_48794_1</name>
</gene>
<organism evidence="1 2">
    <name type="scientific">Araneus ventricosus</name>
    <name type="common">Orbweaver spider</name>
    <name type="synonym">Epeira ventricosa</name>
    <dbReference type="NCBI Taxonomy" id="182803"/>
    <lineage>
        <taxon>Eukaryota</taxon>
        <taxon>Metazoa</taxon>
        <taxon>Ecdysozoa</taxon>
        <taxon>Arthropoda</taxon>
        <taxon>Chelicerata</taxon>
        <taxon>Arachnida</taxon>
        <taxon>Araneae</taxon>
        <taxon>Araneomorphae</taxon>
        <taxon>Entelegynae</taxon>
        <taxon>Araneoidea</taxon>
        <taxon>Araneidae</taxon>
        <taxon>Araneus</taxon>
    </lineage>
</organism>
<sequence>MVKNVRFNSTYYQEHILSTIFKYEITYLYPPMPSISGTYPKTKASSRTSQPSVNFLEKEKVAGIKTITFIGYYSWKIGSKQSVESFLDFESLKPHYPKRRSTTFLDF</sequence>
<keyword evidence="2" id="KW-1185">Reference proteome</keyword>
<evidence type="ECO:0000313" key="1">
    <source>
        <dbReference type="EMBL" id="GBM76672.1"/>
    </source>
</evidence>
<protein>
    <submittedName>
        <fullName evidence="1">Uncharacterized protein</fullName>
    </submittedName>
</protein>
<evidence type="ECO:0000313" key="2">
    <source>
        <dbReference type="Proteomes" id="UP000499080"/>
    </source>
</evidence>
<dbReference type="Proteomes" id="UP000499080">
    <property type="component" value="Unassembled WGS sequence"/>
</dbReference>
<name>A0A4Y2IH93_ARAVE</name>
<reference evidence="1 2" key="1">
    <citation type="journal article" date="2019" name="Sci. Rep.">
        <title>Orb-weaving spider Araneus ventricosus genome elucidates the spidroin gene catalogue.</title>
        <authorList>
            <person name="Kono N."/>
            <person name="Nakamura H."/>
            <person name="Ohtoshi R."/>
            <person name="Moran D.A.P."/>
            <person name="Shinohara A."/>
            <person name="Yoshida Y."/>
            <person name="Fujiwara M."/>
            <person name="Mori M."/>
            <person name="Tomita M."/>
            <person name="Arakawa K."/>
        </authorList>
    </citation>
    <scope>NUCLEOTIDE SEQUENCE [LARGE SCALE GENOMIC DNA]</scope>
</reference>
<dbReference type="EMBL" id="BGPR01002639">
    <property type="protein sequence ID" value="GBM76672.1"/>
    <property type="molecule type" value="Genomic_DNA"/>
</dbReference>
<proteinExistence type="predicted"/>
<comment type="caution">
    <text evidence="1">The sequence shown here is derived from an EMBL/GenBank/DDBJ whole genome shotgun (WGS) entry which is preliminary data.</text>
</comment>
<accession>A0A4Y2IH93</accession>
<dbReference type="AlphaFoldDB" id="A0A4Y2IH93"/>